<gene>
    <name evidence="6" type="ORF">PPYR_14673</name>
</gene>
<organism evidence="6 7">
    <name type="scientific">Photinus pyralis</name>
    <name type="common">Common eastern firefly</name>
    <name type="synonym">Lampyris pyralis</name>
    <dbReference type="NCBI Taxonomy" id="7054"/>
    <lineage>
        <taxon>Eukaryota</taxon>
        <taxon>Metazoa</taxon>
        <taxon>Ecdysozoa</taxon>
        <taxon>Arthropoda</taxon>
        <taxon>Hexapoda</taxon>
        <taxon>Insecta</taxon>
        <taxon>Pterygota</taxon>
        <taxon>Neoptera</taxon>
        <taxon>Endopterygota</taxon>
        <taxon>Coleoptera</taxon>
        <taxon>Polyphaga</taxon>
        <taxon>Elateriformia</taxon>
        <taxon>Elateroidea</taxon>
        <taxon>Lampyridae</taxon>
        <taxon>Lampyrinae</taxon>
        <taxon>Photinus</taxon>
    </lineage>
</organism>
<dbReference type="GO" id="GO:0006412">
    <property type="term" value="P:translation"/>
    <property type="evidence" value="ECO:0007669"/>
    <property type="project" value="UniProtKB-KW"/>
</dbReference>
<evidence type="ECO:0000259" key="5">
    <source>
        <dbReference type="Pfam" id="PF01765"/>
    </source>
</evidence>
<reference evidence="6 7" key="1">
    <citation type="journal article" date="2018" name="Elife">
        <title>Firefly genomes illuminate parallel origins of bioluminescence in beetles.</title>
        <authorList>
            <person name="Fallon T.R."/>
            <person name="Lower S.E."/>
            <person name="Chang C.H."/>
            <person name="Bessho-Uehara M."/>
            <person name="Martin G.J."/>
            <person name="Bewick A.J."/>
            <person name="Behringer M."/>
            <person name="Debat H.J."/>
            <person name="Wong I."/>
            <person name="Day J.C."/>
            <person name="Suvorov A."/>
            <person name="Silva C.J."/>
            <person name="Stanger-Hall K.F."/>
            <person name="Hall D.W."/>
            <person name="Schmitz R.J."/>
            <person name="Nelson D.R."/>
            <person name="Lewis S.M."/>
            <person name="Shigenobu S."/>
            <person name="Bybee S.M."/>
            <person name="Larracuente A.M."/>
            <person name="Oba Y."/>
            <person name="Weng J.K."/>
        </authorList>
    </citation>
    <scope>NUCLEOTIDE SEQUENCE [LARGE SCALE GENOMIC DNA]</scope>
    <source>
        <strain evidence="6">1611_PpyrPB1</strain>
        <tissue evidence="6">Whole body</tissue>
    </source>
</reference>
<comment type="similarity">
    <text evidence="1">Belongs to the RRF family.</text>
</comment>
<dbReference type="FunFam" id="3.30.1360.40:FF:000001">
    <property type="entry name" value="Ribosome-recycling factor"/>
    <property type="match status" value="1"/>
</dbReference>
<dbReference type="FunCoup" id="A0A5N4A5U7">
    <property type="interactions" value="434"/>
</dbReference>
<name>A0A5N4A5U7_PHOPY</name>
<feature type="domain" description="Ribosome recycling factor" evidence="5">
    <location>
        <begin position="54"/>
        <end position="214"/>
    </location>
</feature>
<dbReference type="InterPro" id="IPR002661">
    <property type="entry name" value="Ribosome_recyc_fac"/>
</dbReference>
<dbReference type="PANTHER" id="PTHR20982:SF3">
    <property type="entry name" value="MITOCHONDRIAL RIBOSOME RECYCLING FACTOR PSEUDO 1"/>
    <property type="match status" value="1"/>
</dbReference>
<proteinExistence type="inferred from homology"/>
<sequence>MYNVLRGYAKNKDKKKDKSTVMNKAKVEVNEAQLAEAVNLGALRKDMERAIGTLKEEFVKNLSIRSSAGSIESIIVNVDGKDHTLQELAQIARKNPKTVVVNMAIFPQAIPAALKAIAKSGMNLNPQQDGTTLYIPVPTVTKEHRENLAKGAKSLFVKCKDGIRDVQNKQFKSLKRKEGLSIDTERNLEQQITAIADSYIHEAERILQAKQNELIGNN</sequence>
<dbReference type="SUPFAM" id="SSF55194">
    <property type="entry name" value="Ribosome recycling factor, RRF"/>
    <property type="match status" value="1"/>
</dbReference>
<evidence type="ECO:0000313" key="6">
    <source>
        <dbReference type="EMBL" id="KAB0792714.1"/>
    </source>
</evidence>
<dbReference type="Gene3D" id="3.30.1360.40">
    <property type="match status" value="1"/>
</dbReference>
<evidence type="ECO:0000256" key="3">
    <source>
        <dbReference type="ARBA" id="ARBA00022917"/>
    </source>
</evidence>
<dbReference type="InParanoid" id="A0A5N4A5U7"/>
<evidence type="ECO:0000256" key="2">
    <source>
        <dbReference type="ARBA" id="ARBA00020581"/>
    </source>
</evidence>
<accession>A0A5N4A5U7</accession>
<dbReference type="GO" id="GO:0005739">
    <property type="term" value="C:mitochondrion"/>
    <property type="evidence" value="ECO:0007669"/>
    <property type="project" value="TreeGrafter"/>
</dbReference>
<dbReference type="PANTHER" id="PTHR20982">
    <property type="entry name" value="RIBOSOME RECYCLING FACTOR"/>
    <property type="match status" value="1"/>
</dbReference>
<protein>
    <recommendedName>
        <fullName evidence="2">Ribosome-recycling factor, mitochondrial</fullName>
    </recommendedName>
    <alternativeName>
        <fullName evidence="4">Ribosome-releasing factor, mitochondrial</fullName>
    </alternativeName>
</protein>
<dbReference type="Gene3D" id="1.10.132.20">
    <property type="entry name" value="Ribosome-recycling factor"/>
    <property type="match status" value="1"/>
</dbReference>
<dbReference type="InterPro" id="IPR023584">
    <property type="entry name" value="Ribosome_recyc_fac_dom"/>
</dbReference>
<dbReference type="InterPro" id="IPR036191">
    <property type="entry name" value="RRF_sf"/>
</dbReference>
<keyword evidence="7" id="KW-1185">Reference proteome</keyword>
<dbReference type="AlphaFoldDB" id="A0A5N4A5U7"/>
<evidence type="ECO:0000313" key="7">
    <source>
        <dbReference type="Proteomes" id="UP000327044"/>
    </source>
</evidence>
<evidence type="ECO:0000256" key="4">
    <source>
        <dbReference type="ARBA" id="ARBA00033107"/>
    </source>
</evidence>
<dbReference type="GO" id="GO:0043023">
    <property type="term" value="F:ribosomal large subunit binding"/>
    <property type="evidence" value="ECO:0007669"/>
    <property type="project" value="TreeGrafter"/>
</dbReference>
<comment type="caution">
    <text evidence="6">The sequence shown here is derived from an EMBL/GenBank/DDBJ whole genome shotgun (WGS) entry which is preliminary data.</text>
</comment>
<dbReference type="Pfam" id="PF01765">
    <property type="entry name" value="RRF"/>
    <property type="match status" value="1"/>
</dbReference>
<keyword evidence="3" id="KW-0648">Protein biosynthesis</keyword>
<dbReference type="Proteomes" id="UP000327044">
    <property type="component" value="Unassembled WGS sequence"/>
</dbReference>
<dbReference type="EMBL" id="VVIM01000010">
    <property type="protein sequence ID" value="KAB0792714.1"/>
    <property type="molecule type" value="Genomic_DNA"/>
</dbReference>
<evidence type="ECO:0000256" key="1">
    <source>
        <dbReference type="ARBA" id="ARBA00005912"/>
    </source>
</evidence>